<dbReference type="eggNOG" id="arCOG03202">
    <property type="taxonomic scope" value="Archaea"/>
</dbReference>
<keyword evidence="2" id="KW-1185">Reference proteome</keyword>
<dbReference type="InterPro" id="IPR051454">
    <property type="entry name" value="RNA/ubiquinone_mod_enzymes"/>
</dbReference>
<keyword evidence="1" id="KW-0378">Hydrolase</keyword>
<dbReference type="InterPro" id="IPR001539">
    <property type="entry name" value="Peptidase_U32"/>
</dbReference>
<reference evidence="1 2" key="1">
    <citation type="submission" date="2012-01" db="EMBL/GenBank/DDBJ databases">
        <title>Improved High-Quality Draft sequence of Metallosphaera yellowstonensis MK1.</title>
        <authorList>
            <consortium name="US DOE Joint Genome Institute"/>
            <person name="Lucas S."/>
            <person name="Han J."/>
            <person name="Cheng J.-F."/>
            <person name="Goodwin L."/>
            <person name="Pitluck S."/>
            <person name="Peters L."/>
            <person name="Teshima H."/>
            <person name="Detter J.C."/>
            <person name="Han C."/>
            <person name="Tapia R."/>
            <person name="Land M."/>
            <person name="Hauser L."/>
            <person name="Kyrpides N."/>
            <person name="Kozubal M."/>
            <person name="Macur R.E."/>
            <person name="Jay Z."/>
            <person name="Inskeep W."/>
            <person name="Woyke T."/>
        </authorList>
    </citation>
    <scope>NUCLEOTIDE SEQUENCE [LARGE SCALE GENOMIC DNA]</scope>
    <source>
        <strain evidence="1 2">MK1</strain>
    </source>
</reference>
<dbReference type="AlphaFoldDB" id="H2C458"/>
<keyword evidence="1" id="KW-0645">Protease</keyword>
<dbReference type="PANTHER" id="PTHR30217:SF10">
    <property type="entry name" value="23S RRNA 5-HYDROXYCYTIDINE C2501 SYNTHASE"/>
    <property type="match status" value="1"/>
</dbReference>
<dbReference type="GO" id="GO:0006508">
    <property type="term" value="P:proteolysis"/>
    <property type="evidence" value="ECO:0007669"/>
    <property type="project" value="UniProtKB-KW"/>
</dbReference>
<dbReference type="HOGENOM" id="CLU_053295_0_0_2"/>
<dbReference type="RefSeq" id="WP_009071939.1">
    <property type="nucleotide sequence ID" value="NZ_JH597761.1"/>
</dbReference>
<dbReference type="Pfam" id="PF01136">
    <property type="entry name" value="Peptidase_U32"/>
    <property type="match status" value="1"/>
</dbReference>
<dbReference type="PANTHER" id="PTHR30217">
    <property type="entry name" value="PEPTIDASE U32 FAMILY"/>
    <property type="match status" value="1"/>
</dbReference>
<dbReference type="GO" id="GO:0008233">
    <property type="term" value="F:peptidase activity"/>
    <property type="evidence" value="ECO:0007669"/>
    <property type="project" value="UniProtKB-KW"/>
</dbReference>
<organism evidence="1 2">
    <name type="scientific">Metallosphaera yellowstonensis MK1</name>
    <dbReference type="NCBI Taxonomy" id="671065"/>
    <lineage>
        <taxon>Archaea</taxon>
        <taxon>Thermoproteota</taxon>
        <taxon>Thermoprotei</taxon>
        <taxon>Sulfolobales</taxon>
        <taxon>Sulfolobaceae</taxon>
        <taxon>Metallosphaera</taxon>
    </lineage>
</organism>
<dbReference type="OrthoDB" id="120329at2157"/>
<sequence length="377" mass="43479">MRLVVATNFDNSLIEQVKGYPVTHVFGSHQRTLTGHGRASFLLPEVSERRFKEHLDVVHGAKIKFLYTMNTATLHGREYSREFVERLRREIETLVNLGVDGFVVALPFLIKLIKDEHPDLEVSVSSYARVYNIREVENFVSLGADTIILHEDDNRNFKLLNSLQRFRGKVDLELIANNSCLWGCVYRRTHDLISSLASSQDSVNFWFEYPILFCATDVRNDIANIIRMRWIRPEDLSFYETLGIDRFKIAGRNKKTEWLVRAVKAYSERRYQGNLLDIVSYPQGRATPRVVERVGGPKDYDVLKEVYVDNSKFPPKWLTFFRHNDCETRSCEDCGYCDAVARNVITVEGRPLGELKLGKVEVPLELIQRFGGHGEAQ</sequence>
<dbReference type="Proteomes" id="UP000003980">
    <property type="component" value="Unassembled WGS sequence"/>
</dbReference>
<gene>
    <name evidence="1" type="ORF">MetMK1DRAFT_00014570</name>
</gene>
<name>H2C458_9CREN</name>
<evidence type="ECO:0000313" key="2">
    <source>
        <dbReference type="Proteomes" id="UP000003980"/>
    </source>
</evidence>
<evidence type="ECO:0000313" key="1">
    <source>
        <dbReference type="EMBL" id="EHP70953.1"/>
    </source>
</evidence>
<protein>
    <submittedName>
        <fullName evidence="1">Collagenase-like protease</fullName>
    </submittedName>
</protein>
<proteinExistence type="predicted"/>
<dbReference type="EMBL" id="JH597761">
    <property type="protein sequence ID" value="EHP70953.1"/>
    <property type="molecule type" value="Genomic_DNA"/>
</dbReference>
<accession>H2C458</accession>
<dbReference type="STRING" id="671065.MetMK1DRAFT_00014570"/>